<proteinExistence type="predicted"/>
<evidence type="ECO:0000256" key="1">
    <source>
        <dbReference type="SAM" id="SignalP"/>
    </source>
</evidence>
<sequence>MHRNSLLILASLILDLSILVTAHPLVSLRSLHHARKGSTHHERQVRLIKRHKPIRTVWEYPENEEGYNFGDNIRTDALAALDHLIPKEEGDRDYWQCHVYSLTLPNPDEDVPQRKYSQALADEFNRFFKGKYRNPIRNVDGSASIIIVAQITHPADDHFFAYVQMVPEKPGVKLTMFEQAFPSGYGDKPSDGLDVSWRREELFWDPDRASEELPPLKYLGRVNKHVEKENKKYFDLEHGKIMQGVLNTADRVTEMNPRFDGKMNRPQNFRDNFAKALVDEVNPGL</sequence>
<evidence type="ECO:0000313" key="3">
    <source>
        <dbReference type="Proteomes" id="UP000800092"/>
    </source>
</evidence>
<reference evidence="2" key="1">
    <citation type="journal article" date="2020" name="Stud. Mycol.">
        <title>101 Dothideomycetes genomes: a test case for predicting lifestyles and emergence of pathogens.</title>
        <authorList>
            <person name="Haridas S."/>
            <person name="Albert R."/>
            <person name="Binder M."/>
            <person name="Bloem J."/>
            <person name="Labutti K."/>
            <person name="Salamov A."/>
            <person name="Andreopoulos B."/>
            <person name="Baker S."/>
            <person name="Barry K."/>
            <person name="Bills G."/>
            <person name="Bluhm B."/>
            <person name="Cannon C."/>
            <person name="Castanera R."/>
            <person name="Culley D."/>
            <person name="Daum C."/>
            <person name="Ezra D."/>
            <person name="Gonzalez J."/>
            <person name="Henrissat B."/>
            <person name="Kuo A."/>
            <person name="Liang C."/>
            <person name="Lipzen A."/>
            <person name="Lutzoni F."/>
            <person name="Magnuson J."/>
            <person name="Mondo S."/>
            <person name="Nolan M."/>
            <person name="Ohm R."/>
            <person name="Pangilinan J."/>
            <person name="Park H.-J."/>
            <person name="Ramirez L."/>
            <person name="Alfaro M."/>
            <person name="Sun H."/>
            <person name="Tritt A."/>
            <person name="Yoshinaga Y."/>
            <person name="Zwiers L.-H."/>
            <person name="Turgeon B."/>
            <person name="Goodwin S."/>
            <person name="Spatafora J."/>
            <person name="Crous P."/>
            <person name="Grigoriev I."/>
        </authorList>
    </citation>
    <scope>NUCLEOTIDE SEQUENCE</scope>
    <source>
        <strain evidence="2">Tuck. ex Michener</strain>
    </source>
</reference>
<dbReference type="OrthoDB" id="3910611at2759"/>
<keyword evidence="3" id="KW-1185">Reference proteome</keyword>
<protein>
    <submittedName>
        <fullName evidence="2">Uncharacterized protein</fullName>
    </submittedName>
</protein>
<dbReference type="EMBL" id="ML991805">
    <property type="protein sequence ID" value="KAF2233545.1"/>
    <property type="molecule type" value="Genomic_DNA"/>
</dbReference>
<dbReference type="Proteomes" id="UP000800092">
    <property type="component" value="Unassembled WGS sequence"/>
</dbReference>
<accession>A0A6A6H6B2</accession>
<evidence type="ECO:0000313" key="2">
    <source>
        <dbReference type="EMBL" id="KAF2233545.1"/>
    </source>
</evidence>
<name>A0A6A6H6B2_VIRVR</name>
<dbReference type="AlphaFoldDB" id="A0A6A6H6B2"/>
<feature type="chain" id="PRO_5025596868" evidence="1">
    <location>
        <begin position="23"/>
        <end position="285"/>
    </location>
</feature>
<gene>
    <name evidence="2" type="ORF">EV356DRAFT_197061</name>
</gene>
<keyword evidence="1" id="KW-0732">Signal</keyword>
<organism evidence="2 3">
    <name type="scientific">Viridothelium virens</name>
    <name type="common">Speckled blister lichen</name>
    <name type="synonym">Trypethelium virens</name>
    <dbReference type="NCBI Taxonomy" id="1048519"/>
    <lineage>
        <taxon>Eukaryota</taxon>
        <taxon>Fungi</taxon>
        <taxon>Dikarya</taxon>
        <taxon>Ascomycota</taxon>
        <taxon>Pezizomycotina</taxon>
        <taxon>Dothideomycetes</taxon>
        <taxon>Dothideomycetes incertae sedis</taxon>
        <taxon>Trypetheliales</taxon>
        <taxon>Trypetheliaceae</taxon>
        <taxon>Viridothelium</taxon>
    </lineage>
</organism>
<feature type="signal peptide" evidence="1">
    <location>
        <begin position="1"/>
        <end position="22"/>
    </location>
</feature>